<organism evidence="3 4">
    <name type="scientific">Synoicihabitans lomoniglobus</name>
    <dbReference type="NCBI Taxonomy" id="2909285"/>
    <lineage>
        <taxon>Bacteria</taxon>
        <taxon>Pseudomonadati</taxon>
        <taxon>Verrucomicrobiota</taxon>
        <taxon>Opitutia</taxon>
        <taxon>Opitutales</taxon>
        <taxon>Opitutaceae</taxon>
        <taxon>Synoicihabitans</taxon>
    </lineage>
</organism>
<feature type="compositionally biased region" description="Polar residues" evidence="1">
    <location>
        <begin position="33"/>
        <end position="42"/>
    </location>
</feature>
<accession>A0AAE9ZUZ5</accession>
<evidence type="ECO:0000256" key="2">
    <source>
        <dbReference type="SAM" id="SignalP"/>
    </source>
</evidence>
<evidence type="ECO:0000313" key="4">
    <source>
        <dbReference type="Proteomes" id="UP001218638"/>
    </source>
</evidence>
<protein>
    <submittedName>
        <fullName evidence="3">Uncharacterized protein</fullName>
    </submittedName>
</protein>
<proteinExistence type="predicted"/>
<dbReference type="AlphaFoldDB" id="A0AAE9ZUZ5"/>
<feature type="region of interest" description="Disordered" evidence="1">
    <location>
        <begin position="22"/>
        <end position="64"/>
    </location>
</feature>
<dbReference type="RefSeq" id="WP_330929787.1">
    <property type="nucleotide sequence ID" value="NZ_CP119075.1"/>
</dbReference>
<gene>
    <name evidence="3" type="ORF">PXH66_14680</name>
</gene>
<sequence length="202" mass="22601">MTATRSSRFIVLLAASALFASAQDDTSDRKRAISNNLASALSDTMPKYNPPPPEPEEKDDGVDEDMMLKPKNGIVRLPRVVVEGTRPPIFTERQVYTDKGLNEIATKRYFADASQALNKFNVPFLSMSQADLAMMMWEEDERLRMLDDLNGRSDQAALFGDEATSKEIREMTRDALTRSDYLPDASALHRETATALPRKSNP</sequence>
<dbReference type="KEGG" id="slom:PXH66_14680"/>
<feature type="signal peptide" evidence="2">
    <location>
        <begin position="1"/>
        <end position="22"/>
    </location>
</feature>
<keyword evidence="2" id="KW-0732">Signal</keyword>
<evidence type="ECO:0000256" key="1">
    <source>
        <dbReference type="SAM" id="MobiDB-lite"/>
    </source>
</evidence>
<name>A0AAE9ZUZ5_9BACT</name>
<reference evidence="3" key="1">
    <citation type="submission" date="2023-03" db="EMBL/GenBank/DDBJ databases">
        <title>Lomoglobus Profundus gen. nov., sp. nov., a novel member of the phylum Verrucomicrobia, isolated from deep-marine sediment of South China Sea.</title>
        <authorList>
            <person name="Ahmad T."/>
            <person name="Ishaq S.E."/>
            <person name="Wang F."/>
        </authorList>
    </citation>
    <scope>NUCLEOTIDE SEQUENCE</scope>
    <source>
        <strain evidence="3">LMO-M01</strain>
    </source>
</reference>
<keyword evidence="4" id="KW-1185">Reference proteome</keyword>
<dbReference type="Proteomes" id="UP001218638">
    <property type="component" value="Chromosome"/>
</dbReference>
<evidence type="ECO:0000313" key="3">
    <source>
        <dbReference type="EMBL" id="WED63579.1"/>
    </source>
</evidence>
<dbReference type="EMBL" id="CP119075">
    <property type="protein sequence ID" value="WED63579.1"/>
    <property type="molecule type" value="Genomic_DNA"/>
</dbReference>
<feature type="compositionally biased region" description="Acidic residues" evidence="1">
    <location>
        <begin position="54"/>
        <end position="64"/>
    </location>
</feature>
<feature type="region of interest" description="Disordered" evidence="1">
    <location>
        <begin position="182"/>
        <end position="202"/>
    </location>
</feature>
<feature type="chain" id="PRO_5042119264" evidence="2">
    <location>
        <begin position="23"/>
        <end position="202"/>
    </location>
</feature>